<reference evidence="2" key="1">
    <citation type="submission" date="2020-05" db="EMBL/GenBank/DDBJ databases">
        <authorList>
            <person name="Chiriac C."/>
            <person name="Salcher M."/>
            <person name="Ghai R."/>
            <person name="Kavagutti S V."/>
        </authorList>
    </citation>
    <scope>NUCLEOTIDE SEQUENCE</scope>
</reference>
<name>A0A6J6EY25_9ZZZZ</name>
<feature type="domain" description="SHOCT" evidence="1">
    <location>
        <begin position="254"/>
        <end position="280"/>
    </location>
</feature>
<sequence>MGFLEDMYQMRLDAQLHDHKLRLEAISNQFNQLTSGVNELFEKLQEAQSDELEFYAEFHVYEAFNELNQRYQRFWDEANAARELNQRNTNWDQFAETIQNRLYPLALEYVEPAGKLAGNLPNVIAMCMYWPVVVAETEKANKQLDFDYSEFSEIDFDPNILLELQAKMHGAYDAMDALGDNLIEEWEAFGEYEDNGWREEFDEHLDIFKDSIVQIEKYSNQARSLFRSLWEIKKQVELSQGAAKLTSADDAITRIEKLAGLLDKGLITQAEFDEKKAKLLEEI</sequence>
<dbReference type="Pfam" id="PF09851">
    <property type="entry name" value="SHOCT"/>
    <property type="match status" value="1"/>
</dbReference>
<dbReference type="EMBL" id="CAEZTX010000021">
    <property type="protein sequence ID" value="CAB4579643.1"/>
    <property type="molecule type" value="Genomic_DNA"/>
</dbReference>
<dbReference type="AlphaFoldDB" id="A0A6J6EY25"/>
<organism evidence="2">
    <name type="scientific">freshwater metagenome</name>
    <dbReference type="NCBI Taxonomy" id="449393"/>
    <lineage>
        <taxon>unclassified sequences</taxon>
        <taxon>metagenomes</taxon>
        <taxon>ecological metagenomes</taxon>
    </lineage>
</organism>
<gene>
    <name evidence="2" type="ORF">UFOPK1755_00412</name>
</gene>
<proteinExistence type="predicted"/>
<dbReference type="InterPro" id="IPR018649">
    <property type="entry name" value="SHOCT"/>
</dbReference>
<accession>A0A6J6EY25</accession>
<protein>
    <submittedName>
        <fullName evidence="2">Unannotated protein</fullName>
    </submittedName>
</protein>
<evidence type="ECO:0000259" key="1">
    <source>
        <dbReference type="Pfam" id="PF09851"/>
    </source>
</evidence>
<evidence type="ECO:0000313" key="2">
    <source>
        <dbReference type="EMBL" id="CAB4579643.1"/>
    </source>
</evidence>